<evidence type="ECO:0000256" key="3">
    <source>
        <dbReference type="SAM" id="Phobius"/>
    </source>
</evidence>
<dbReference type="RefSeq" id="WP_349141136.1">
    <property type="nucleotide sequence ID" value="NZ_JBBMFT010000012.1"/>
</dbReference>
<feature type="transmembrane region" description="Helical" evidence="3">
    <location>
        <begin position="76"/>
        <end position="98"/>
    </location>
</feature>
<evidence type="ECO:0000313" key="5">
    <source>
        <dbReference type="Proteomes" id="UP001440599"/>
    </source>
</evidence>
<reference evidence="4 5" key="1">
    <citation type="submission" date="2024-03" db="EMBL/GenBank/DDBJ databases">
        <title>Human intestinal bacterial collection.</title>
        <authorList>
            <person name="Pauvert C."/>
            <person name="Hitch T.C.A."/>
            <person name="Clavel T."/>
        </authorList>
    </citation>
    <scope>NUCLEOTIDE SEQUENCE [LARGE SCALE GENOMIC DNA]</scope>
    <source>
        <strain evidence="4 5">CLA-AP-H34</strain>
    </source>
</reference>
<evidence type="ECO:0000256" key="1">
    <source>
        <dbReference type="ARBA" id="ARBA00022692"/>
    </source>
</evidence>
<accession>A0ABV1ERU9</accession>
<dbReference type="EMBL" id="JBBMFT010000012">
    <property type="protein sequence ID" value="MEQ2457336.1"/>
    <property type="molecule type" value="Genomic_DNA"/>
</dbReference>
<protein>
    <submittedName>
        <fullName evidence="4">ECF transporter S component</fullName>
    </submittedName>
</protein>
<evidence type="ECO:0000256" key="2">
    <source>
        <dbReference type="ARBA" id="ARBA00022989"/>
    </source>
</evidence>
<dbReference type="InterPro" id="IPR009825">
    <property type="entry name" value="ECF_substrate-spec-like"/>
</dbReference>
<dbReference type="Gene3D" id="1.10.1760.20">
    <property type="match status" value="1"/>
</dbReference>
<dbReference type="Pfam" id="PF07155">
    <property type="entry name" value="ECF-ribofla_trS"/>
    <property type="match status" value="1"/>
</dbReference>
<keyword evidence="1 3" id="KW-0812">Transmembrane</keyword>
<keyword evidence="5" id="KW-1185">Reference proteome</keyword>
<feature type="transmembrane region" description="Helical" evidence="3">
    <location>
        <begin position="6"/>
        <end position="27"/>
    </location>
</feature>
<name>A0ABV1ERU9_9FIRM</name>
<dbReference type="Proteomes" id="UP001440599">
    <property type="component" value="Unassembled WGS sequence"/>
</dbReference>
<dbReference type="PANTHER" id="PTHR37815:SF3">
    <property type="entry name" value="UPF0397 PROTEIN SPR0429"/>
    <property type="match status" value="1"/>
</dbReference>
<dbReference type="PANTHER" id="PTHR37815">
    <property type="entry name" value="UPF0397 PROTEIN BC_2624-RELATED"/>
    <property type="match status" value="1"/>
</dbReference>
<keyword evidence="3" id="KW-0472">Membrane</keyword>
<organism evidence="4 5">
    <name type="scientific">Flavonifractor hominis</name>
    <dbReference type="NCBI Taxonomy" id="3133178"/>
    <lineage>
        <taxon>Bacteria</taxon>
        <taxon>Bacillati</taxon>
        <taxon>Bacillota</taxon>
        <taxon>Clostridia</taxon>
        <taxon>Eubacteriales</taxon>
        <taxon>Oscillospiraceae</taxon>
        <taxon>Flavonifractor</taxon>
    </lineage>
</organism>
<sequence length="189" mass="19957">MQKNRFTVLQLAVLAMMTALVFVSNYLRVTMPIAIGGNTSFTLANIMCVLSGLLLGPVGGLAAGLGSALYDLTNPLFASECWLTFLTKGAMGLAAGLVMHNAAHREEPTYPRCVSGAVVGCIAYYILYFTKSYFYNGLLVEGLQPAAALATLPLKVPASIFNAAVALVAAPILCMAIRSALKRAHLKLA</sequence>
<proteinExistence type="predicted"/>
<feature type="transmembrane region" description="Helical" evidence="3">
    <location>
        <begin position="110"/>
        <end position="129"/>
    </location>
</feature>
<comment type="caution">
    <text evidence="4">The sequence shown here is derived from an EMBL/GenBank/DDBJ whole genome shotgun (WGS) entry which is preliminary data.</text>
</comment>
<feature type="transmembrane region" description="Helical" evidence="3">
    <location>
        <begin position="160"/>
        <end position="181"/>
    </location>
</feature>
<keyword evidence="2 3" id="KW-1133">Transmembrane helix</keyword>
<feature type="transmembrane region" description="Helical" evidence="3">
    <location>
        <begin position="48"/>
        <end position="70"/>
    </location>
</feature>
<evidence type="ECO:0000313" key="4">
    <source>
        <dbReference type="EMBL" id="MEQ2457336.1"/>
    </source>
</evidence>
<gene>
    <name evidence="4" type="ORF">WMO45_12485</name>
</gene>